<evidence type="ECO:0000256" key="5">
    <source>
        <dbReference type="SAM" id="Phobius"/>
    </source>
</evidence>
<dbReference type="GO" id="GO:0016020">
    <property type="term" value="C:membrane"/>
    <property type="evidence" value="ECO:0007669"/>
    <property type="project" value="UniProtKB-SubCell"/>
</dbReference>
<feature type="domain" description="Yip1" evidence="6">
    <location>
        <begin position="18"/>
        <end position="168"/>
    </location>
</feature>
<keyword evidence="2 5" id="KW-0812">Transmembrane</keyword>
<evidence type="ECO:0000256" key="3">
    <source>
        <dbReference type="ARBA" id="ARBA00022989"/>
    </source>
</evidence>
<dbReference type="Pfam" id="PF04893">
    <property type="entry name" value="Yip1"/>
    <property type="match status" value="1"/>
</dbReference>
<evidence type="ECO:0000313" key="7">
    <source>
        <dbReference type="EMBL" id="BAS67215.1"/>
    </source>
</evidence>
<accession>A0A0N7KB73</accession>
<dbReference type="OrthoDB" id="9808452at2"/>
<dbReference type="InterPro" id="IPR006977">
    <property type="entry name" value="Yip1_dom"/>
</dbReference>
<dbReference type="STRING" id="1303921.BSEPE_0193"/>
<feature type="transmembrane region" description="Helical" evidence="5">
    <location>
        <begin position="20"/>
        <end position="40"/>
    </location>
</feature>
<gene>
    <name evidence="7" type="ORF">BSEPE_0193</name>
</gene>
<dbReference type="RefSeq" id="WP_066042760.1">
    <property type="nucleotide sequence ID" value="NZ_AP013042.1"/>
</dbReference>
<dbReference type="AlphaFoldDB" id="A0A0N7KB73"/>
<comment type="subcellular location">
    <subcellularLocation>
        <location evidence="1">Membrane</location>
        <topology evidence="1">Multi-pass membrane protein</topology>
    </subcellularLocation>
</comment>
<dbReference type="EMBL" id="AP013042">
    <property type="protein sequence ID" value="BAS67215.1"/>
    <property type="molecule type" value="Genomic_DNA"/>
</dbReference>
<keyword evidence="8" id="KW-1185">Reference proteome</keyword>
<protein>
    <recommendedName>
        <fullName evidence="6">Yip1 domain-containing protein</fullName>
    </recommendedName>
</protein>
<feature type="transmembrane region" description="Helical" evidence="5">
    <location>
        <begin position="60"/>
        <end position="81"/>
    </location>
</feature>
<name>A0A0N7KB73_9GAMM</name>
<evidence type="ECO:0000259" key="6">
    <source>
        <dbReference type="Pfam" id="PF04893"/>
    </source>
</evidence>
<sequence>MIQASIQRLVDSQYSPAKLFFGFSVWLILIPPISAFYGSYYTGWSLGIGEPIHLSFSESIAIAIFYAMALIIAWFLTAFIIKWMSRVYAPEATLKDAFAVVTVVTTPIMIGGFAHLYPSVLFHVVALTPVFILSGYLLFASIPVLLKTNYDRGIFMGCSLLGFVATGFLCFLGIVTTAWVQGIGPNLGV</sequence>
<reference evidence="7 8" key="2">
    <citation type="journal article" date="2016" name="ISME J.">
        <title>Heterogeneous composition of key metabolic gene clusters in a vent mussel symbiont population.</title>
        <authorList>
            <person name="Ikuta T."/>
            <person name="Takaki Y."/>
            <person name="Nagai Y."/>
            <person name="Shimamura S."/>
            <person name="Tsuda M."/>
            <person name="Kawagucci S."/>
            <person name="Aoki Y."/>
            <person name="Inoue K."/>
            <person name="Teruya M."/>
            <person name="Satou K."/>
            <person name="Teruya K."/>
            <person name="Shimoji M."/>
            <person name="Tamotsu H."/>
            <person name="Hirano T."/>
            <person name="Maruyama T."/>
            <person name="Yoshida T."/>
        </authorList>
    </citation>
    <scope>NUCLEOTIDE SEQUENCE [LARGE SCALE GENOMIC DNA]</scope>
    <source>
        <strain evidence="7 8">Myojin Knoll</strain>
    </source>
</reference>
<dbReference type="KEGG" id="ebh:BSEPE_0193"/>
<dbReference type="Proteomes" id="UP000067399">
    <property type="component" value="Chromosome"/>
</dbReference>
<feature type="transmembrane region" description="Helical" evidence="5">
    <location>
        <begin position="120"/>
        <end position="146"/>
    </location>
</feature>
<keyword evidence="4 5" id="KW-0472">Membrane</keyword>
<evidence type="ECO:0000313" key="8">
    <source>
        <dbReference type="Proteomes" id="UP000067399"/>
    </source>
</evidence>
<feature type="transmembrane region" description="Helical" evidence="5">
    <location>
        <begin position="158"/>
        <end position="180"/>
    </location>
</feature>
<feature type="transmembrane region" description="Helical" evidence="5">
    <location>
        <begin position="93"/>
        <end position="114"/>
    </location>
</feature>
<evidence type="ECO:0000256" key="1">
    <source>
        <dbReference type="ARBA" id="ARBA00004141"/>
    </source>
</evidence>
<reference evidence="7 8" key="1">
    <citation type="journal article" date="2000" name="Mar. Ecol. Prog. Ser.">
        <title>Phylogenetic characterization of endosymbionts in three hydrothermal vent mussels: influence on host distributions.</title>
        <authorList>
            <person name="Fujiwara Y."/>
            <person name="Takai K."/>
            <person name="Uematsu K."/>
            <person name="Tsuchida S."/>
            <person name="Hunt J.C."/>
            <person name="Hashimoto J."/>
        </authorList>
    </citation>
    <scope>NUCLEOTIDE SEQUENCE [LARGE SCALE GENOMIC DNA]</scope>
    <source>
        <strain evidence="7 8">Myojin Knoll</strain>
    </source>
</reference>
<keyword evidence="3 5" id="KW-1133">Transmembrane helix</keyword>
<evidence type="ECO:0000256" key="2">
    <source>
        <dbReference type="ARBA" id="ARBA00022692"/>
    </source>
</evidence>
<evidence type="ECO:0000256" key="4">
    <source>
        <dbReference type="ARBA" id="ARBA00023136"/>
    </source>
</evidence>
<organism evidence="7 8">
    <name type="scientific">endosymbiont of Bathymodiolus septemdierum str. Myojin knoll</name>
    <dbReference type="NCBI Taxonomy" id="1303921"/>
    <lineage>
        <taxon>Bacteria</taxon>
        <taxon>Pseudomonadati</taxon>
        <taxon>Pseudomonadota</taxon>
        <taxon>Gammaproteobacteria</taxon>
        <taxon>sulfur-oxidizing symbionts</taxon>
    </lineage>
</organism>
<proteinExistence type="predicted"/>